<gene>
    <name evidence="1" type="ORF">ACD_4C00358G0003</name>
</gene>
<evidence type="ECO:0000313" key="1">
    <source>
        <dbReference type="EMBL" id="EKE26240.1"/>
    </source>
</evidence>
<dbReference type="AlphaFoldDB" id="K2GSG3"/>
<organism evidence="1">
    <name type="scientific">uncultured bacterium</name>
    <name type="common">gcode 4</name>
    <dbReference type="NCBI Taxonomy" id="1234023"/>
    <lineage>
        <taxon>Bacteria</taxon>
        <taxon>environmental samples</taxon>
    </lineage>
</organism>
<reference evidence="1" key="1">
    <citation type="journal article" date="2012" name="Science">
        <title>Fermentation, hydrogen, and sulfur metabolism in multiple uncultivated bacterial phyla.</title>
        <authorList>
            <person name="Wrighton K.C."/>
            <person name="Thomas B.C."/>
            <person name="Sharon I."/>
            <person name="Miller C.S."/>
            <person name="Castelle C.J."/>
            <person name="VerBerkmoes N.C."/>
            <person name="Wilkins M.J."/>
            <person name="Hettich R.L."/>
            <person name="Lipton M.S."/>
            <person name="Williams K.H."/>
            <person name="Long P.E."/>
            <person name="Banfield J.F."/>
        </authorList>
    </citation>
    <scope>NUCLEOTIDE SEQUENCE [LARGE SCALE GENOMIC DNA]</scope>
</reference>
<proteinExistence type="predicted"/>
<protein>
    <submittedName>
        <fullName evidence="1">Uncharacterized protein</fullName>
    </submittedName>
</protein>
<comment type="caution">
    <text evidence="1">The sequence shown here is derived from an EMBL/GenBank/DDBJ whole genome shotgun (WGS) entry which is preliminary data.</text>
</comment>
<dbReference type="EMBL" id="AMFJ01000874">
    <property type="protein sequence ID" value="EKE26240.1"/>
    <property type="molecule type" value="Genomic_DNA"/>
</dbReference>
<sequence length="120" mass="14342">MLYFINIDNNKNIQIFNLISAIFKDYPDIVEWLNKVIQTSKNLVSLEDFYKNILNINNQMLNWVITEEHEGYIITSIRDLLKNYEWKYKRKVGIIKNRASENNSKGQEIKNLNNLIDNFI</sequence>
<name>K2GSG3_9BACT</name>
<accession>K2GSG3</accession>